<evidence type="ECO:0000313" key="1">
    <source>
        <dbReference type="EMBL" id="TVY58346.1"/>
    </source>
</evidence>
<organism evidence="1 2">
    <name type="scientific">Lachnellula cervina</name>
    <dbReference type="NCBI Taxonomy" id="1316786"/>
    <lineage>
        <taxon>Eukaryota</taxon>
        <taxon>Fungi</taxon>
        <taxon>Dikarya</taxon>
        <taxon>Ascomycota</taxon>
        <taxon>Pezizomycotina</taxon>
        <taxon>Leotiomycetes</taxon>
        <taxon>Helotiales</taxon>
        <taxon>Lachnaceae</taxon>
        <taxon>Lachnellula</taxon>
    </lineage>
</organism>
<dbReference type="AlphaFoldDB" id="A0A7D8YU18"/>
<protein>
    <submittedName>
        <fullName evidence="1">Uncharacterized protein</fullName>
    </submittedName>
</protein>
<sequence>MQEVILQMAQKAINDTVGLDGIVSILLVFGVYPRIVKSLPLLPNIIVRAEAIKRNEDFNNVFIAIVEDDSNITIAFITHKEKLDIELAYKLRAEGKITTLGKLFKESD</sequence>
<reference evidence="1 2" key="1">
    <citation type="submission" date="2018-05" db="EMBL/GenBank/DDBJ databases">
        <title>Whole genome sequencing for identification of molecular markers to develop diagnostic detection tools for the regulated plant pathogen Lachnellula willkommii.</title>
        <authorList>
            <person name="Giroux E."/>
            <person name="Bilodeau G."/>
        </authorList>
    </citation>
    <scope>NUCLEOTIDE SEQUENCE [LARGE SCALE GENOMIC DNA]</scope>
    <source>
        <strain evidence="1 2">CBS 625.97</strain>
    </source>
</reference>
<name>A0A7D8YU18_9HELO</name>
<gene>
    <name evidence="1" type="ORF">LCER1_G002697</name>
</gene>
<evidence type="ECO:0000313" key="2">
    <source>
        <dbReference type="Proteomes" id="UP000481288"/>
    </source>
</evidence>
<keyword evidence="2" id="KW-1185">Reference proteome</keyword>
<dbReference type="EMBL" id="QGMG01000045">
    <property type="protein sequence ID" value="TVY58346.1"/>
    <property type="molecule type" value="Genomic_DNA"/>
</dbReference>
<dbReference type="Proteomes" id="UP000481288">
    <property type="component" value="Unassembled WGS sequence"/>
</dbReference>
<dbReference type="OrthoDB" id="3563815at2759"/>
<comment type="caution">
    <text evidence="1">The sequence shown here is derived from an EMBL/GenBank/DDBJ whole genome shotgun (WGS) entry which is preliminary data.</text>
</comment>
<proteinExistence type="predicted"/>
<accession>A0A7D8YU18</accession>